<gene>
    <name evidence="1" type="ORF">THRCLA_21560</name>
</gene>
<evidence type="ECO:0000313" key="1">
    <source>
        <dbReference type="EMBL" id="OQS01924.1"/>
    </source>
</evidence>
<proteinExistence type="predicted"/>
<sequence length="90" mass="10491">MGRFVDIEFSPEYLEDIAKKGLLLSSLLHILGAGNYCHLSTRILIYPYNQYMSFIAHYTINHLMILCWQRSQQNAINLLPVSRLNIELYS</sequence>
<accession>A0A1V9ZVA2</accession>
<dbReference type="AlphaFoldDB" id="A0A1V9ZVA2"/>
<reference evidence="1 2" key="1">
    <citation type="journal article" date="2014" name="Genome Biol. Evol.">
        <title>The secreted proteins of Achlya hypogyna and Thraustotheca clavata identify the ancestral oomycete secretome and reveal gene acquisitions by horizontal gene transfer.</title>
        <authorList>
            <person name="Misner I."/>
            <person name="Blouin N."/>
            <person name="Leonard G."/>
            <person name="Richards T.A."/>
            <person name="Lane C.E."/>
        </authorList>
    </citation>
    <scope>NUCLEOTIDE SEQUENCE [LARGE SCALE GENOMIC DNA]</scope>
    <source>
        <strain evidence="1 2">ATCC 34112</strain>
    </source>
</reference>
<protein>
    <submittedName>
        <fullName evidence="1">Uncharacterized protein</fullName>
    </submittedName>
</protein>
<evidence type="ECO:0000313" key="2">
    <source>
        <dbReference type="Proteomes" id="UP000243217"/>
    </source>
</evidence>
<dbReference type="EMBL" id="JNBS01001328">
    <property type="protein sequence ID" value="OQS01924.1"/>
    <property type="molecule type" value="Genomic_DNA"/>
</dbReference>
<organism evidence="1 2">
    <name type="scientific">Thraustotheca clavata</name>
    <dbReference type="NCBI Taxonomy" id="74557"/>
    <lineage>
        <taxon>Eukaryota</taxon>
        <taxon>Sar</taxon>
        <taxon>Stramenopiles</taxon>
        <taxon>Oomycota</taxon>
        <taxon>Saprolegniomycetes</taxon>
        <taxon>Saprolegniales</taxon>
        <taxon>Achlyaceae</taxon>
        <taxon>Thraustotheca</taxon>
    </lineage>
</organism>
<comment type="caution">
    <text evidence="1">The sequence shown here is derived from an EMBL/GenBank/DDBJ whole genome shotgun (WGS) entry which is preliminary data.</text>
</comment>
<name>A0A1V9ZVA2_9STRA</name>
<dbReference type="Proteomes" id="UP000243217">
    <property type="component" value="Unassembled WGS sequence"/>
</dbReference>
<keyword evidence="2" id="KW-1185">Reference proteome</keyword>